<reference evidence="2" key="1">
    <citation type="submission" date="2021-04" db="EMBL/GenBank/DDBJ databases">
        <authorList>
            <person name="Tunstrom K."/>
        </authorList>
    </citation>
    <scope>NUCLEOTIDE SEQUENCE</scope>
</reference>
<comment type="caution">
    <text evidence="2">The sequence shown here is derived from an EMBL/GenBank/DDBJ whole genome shotgun (WGS) entry which is preliminary data.</text>
</comment>
<organism evidence="2 3">
    <name type="scientific">Parnassius apollo</name>
    <name type="common">Apollo butterfly</name>
    <name type="synonym">Papilio apollo</name>
    <dbReference type="NCBI Taxonomy" id="110799"/>
    <lineage>
        <taxon>Eukaryota</taxon>
        <taxon>Metazoa</taxon>
        <taxon>Ecdysozoa</taxon>
        <taxon>Arthropoda</taxon>
        <taxon>Hexapoda</taxon>
        <taxon>Insecta</taxon>
        <taxon>Pterygota</taxon>
        <taxon>Neoptera</taxon>
        <taxon>Endopterygota</taxon>
        <taxon>Lepidoptera</taxon>
        <taxon>Glossata</taxon>
        <taxon>Ditrysia</taxon>
        <taxon>Papilionoidea</taxon>
        <taxon>Papilionidae</taxon>
        <taxon>Parnassiinae</taxon>
        <taxon>Parnassini</taxon>
        <taxon>Parnassius</taxon>
        <taxon>Parnassius</taxon>
    </lineage>
</organism>
<dbReference type="OrthoDB" id="10038642at2759"/>
<dbReference type="InterPro" id="IPR048942">
    <property type="entry name" value="ASPP2-like_RA"/>
</dbReference>
<dbReference type="Pfam" id="PF21801">
    <property type="entry name" value="ASPP2-like_RA"/>
    <property type="match status" value="1"/>
</dbReference>
<sequence length="149" mass="16737">MNTTHNVEAMVFTFVTVRAAEARKRNHTCPHKMIPIIVRVWCESGTGWLPTHVPVTPQTTGRDVLECCREPGDEPCVLFSVHPIHGVHVLRDTELPLEVAATLGPEVQFVLKYVGDGSAYRELSRQGFVDVFRRQDIFAALQSIKLKNC</sequence>
<dbReference type="AlphaFoldDB" id="A0A8S3X2D1"/>
<proteinExistence type="predicted"/>
<evidence type="ECO:0000259" key="1">
    <source>
        <dbReference type="Pfam" id="PF21801"/>
    </source>
</evidence>
<evidence type="ECO:0000313" key="3">
    <source>
        <dbReference type="Proteomes" id="UP000691718"/>
    </source>
</evidence>
<dbReference type="Proteomes" id="UP000691718">
    <property type="component" value="Unassembled WGS sequence"/>
</dbReference>
<dbReference type="EMBL" id="CAJQZP010000929">
    <property type="protein sequence ID" value="CAG4996443.1"/>
    <property type="molecule type" value="Genomic_DNA"/>
</dbReference>
<keyword evidence="3" id="KW-1185">Reference proteome</keyword>
<evidence type="ECO:0000313" key="2">
    <source>
        <dbReference type="EMBL" id="CAG4996443.1"/>
    </source>
</evidence>
<gene>
    <name evidence="2" type="ORF">PAPOLLO_LOCUS12991</name>
</gene>
<protein>
    <submittedName>
        <fullName evidence="2">(apollo) hypothetical protein</fullName>
    </submittedName>
</protein>
<feature type="domain" description="Apoptosis-stimulating of p53 protein 2-like RA" evidence="1">
    <location>
        <begin position="49"/>
        <end position="113"/>
    </location>
</feature>
<name>A0A8S3X2D1_PARAO</name>
<accession>A0A8S3X2D1</accession>